<reference evidence="3 4" key="1">
    <citation type="submission" date="2020-08" db="EMBL/GenBank/DDBJ databases">
        <title>Genomic Encyclopedia of Type Strains, Phase IV (KMG-IV): sequencing the most valuable type-strain genomes for metagenomic binning, comparative biology and taxonomic classification.</title>
        <authorList>
            <person name="Goeker M."/>
        </authorList>
    </citation>
    <scope>NUCLEOTIDE SEQUENCE [LARGE SCALE GENOMIC DNA]</scope>
    <source>
        <strain evidence="3 4">DSM 23960</strain>
    </source>
</reference>
<accession>A0A7W6JC28</accession>
<dbReference type="PROSITE" id="PS51257">
    <property type="entry name" value="PROKAR_LIPOPROTEIN"/>
    <property type="match status" value="1"/>
</dbReference>
<dbReference type="EMBL" id="JACIDM010000001">
    <property type="protein sequence ID" value="MBB4082375.1"/>
    <property type="molecule type" value="Genomic_DNA"/>
</dbReference>
<keyword evidence="4" id="KW-1185">Reference proteome</keyword>
<feature type="region of interest" description="Disordered" evidence="1">
    <location>
        <begin position="344"/>
        <end position="422"/>
    </location>
</feature>
<name>A0A7W6JC28_9CAUL</name>
<feature type="compositionally biased region" description="Pro residues" evidence="1">
    <location>
        <begin position="348"/>
        <end position="369"/>
    </location>
</feature>
<proteinExistence type="predicted"/>
<feature type="compositionally biased region" description="Polar residues" evidence="1">
    <location>
        <begin position="404"/>
        <end position="422"/>
    </location>
</feature>
<gene>
    <name evidence="3" type="ORF">GGR12_001214</name>
</gene>
<evidence type="ECO:0000313" key="3">
    <source>
        <dbReference type="EMBL" id="MBB4082375.1"/>
    </source>
</evidence>
<feature type="chain" id="PRO_5030930185" evidence="2">
    <location>
        <begin position="30"/>
        <end position="422"/>
    </location>
</feature>
<evidence type="ECO:0000256" key="1">
    <source>
        <dbReference type="SAM" id="MobiDB-lite"/>
    </source>
</evidence>
<dbReference type="AlphaFoldDB" id="A0A7W6JC28"/>
<sequence>MSSAVLRRGLTVAALVSAALLASCANTEAERQAEAARMAEEAAIAARTPPPISLNESVAEAASIYVAFSRQMAAVEGGFADPESIQAALRQGSAYEPAQLSRGLIAYASIVALQSPEFVTGVRQYAVDRETREKLVADIVRDPRYASYLPGADAAAGLIMSTLRTDIDALNRAANSVENDAYAIQAAYDPRRSWGVAQVTDREGRLQGAKDLSTRDMLPSAEDATRLFAAAHSGTGLNVSSTSRPREAPYPPVVQNALAIAALAALGAAGDNGVANTNALTNEPKNQHCLEMSKLMLFQCLAASRPSYEDIFCVGRHIVRDLGTCTRGSALPASVAIVSDLTTTGPAEAPPAPRITPAPMEPGAAPPRPAIVVEQPARSVTEQLNATPRDPAVTPRRPDVVTTRPATSVTEQLNTTPATPRE</sequence>
<protein>
    <submittedName>
        <fullName evidence="3">Uncharacterized protein</fullName>
    </submittedName>
</protein>
<keyword evidence="2" id="KW-0732">Signal</keyword>
<dbReference type="Proteomes" id="UP000529946">
    <property type="component" value="Unassembled WGS sequence"/>
</dbReference>
<evidence type="ECO:0000313" key="4">
    <source>
        <dbReference type="Proteomes" id="UP000529946"/>
    </source>
</evidence>
<dbReference type="RefSeq" id="WP_183203457.1">
    <property type="nucleotide sequence ID" value="NZ_BAAAER010000004.1"/>
</dbReference>
<feature type="signal peptide" evidence="2">
    <location>
        <begin position="1"/>
        <end position="29"/>
    </location>
</feature>
<organism evidence="3 4">
    <name type="scientific">Brevundimonas lenta</name>
    <dbReference type="NCBI Taxonomy" id="424796"/>
    <lineage>
        <taxon>Bacteria</taxon>
        <taxon>Pseudomonadati</taxon>
        <taxon>Pseudomonadota</taxon>
        <taxon>Alphaproteobacteria</taxon>
        <taxon>Caulobacterales</taxon>
        <taxon>Caulobacteraceae</taxon>
        <taxon>Brevundimonas</taxon>
    </lineage>
</organism>
<evidence type="ECO:0000256" key="2">
    <source>
        <dbReference type="SAM" id="SignalP"/>
    </source>
</evidence>
<comment type="caution">
    <text evidence="3">The sequence shown here is derived from an EMBL/GenBank/DDBJ whole genome shotgun (WGS) entry which is preliminary data.</text>
</comment>